<evidence type="ECO:0000313" key="2">
    <source>
        <dbReference type="EMBL" id="KAK6125525.1"/>
    </source>
</evidence>
<accession>A0ABR0US34</accession>
<dbReference type="InterPro" id="IPR006866">
    <property type="entry name" value="DUF627_N"/>
</dbReference>
<dbReference type="Gene3D" id="1.25.40.10">
    <property type="entry name" value="Tetratricopeptide repeat domain"/>
    <property type="match status" value="1"/>
</dbReference>
<reference evidence="2 3" key="1">
    <citation type="journal article" date="2021" name="Comput. Struct. Biotechnol. J.">
        <title>De novo genome assembly of the potent medicinal plant Rehmannia glutinosa using nanopore technology.</title>
        <authorList>
            <person name="Ma L."/>
            <person name="Dong C."/>
            <person name="Song C."/>
            <person name="Wang X."/>
            <person name="Zheng X."/>
            <person name="Niu Y."/>
            <person name="Chen S."/>
            <person name="Feng W."/>
        </authorList>
    </citation>
    <scope>NUCLEOTIDE SEQUENCE [LARGE SCALE GENOMIC DNA]</scope>
    <source>
        <strain evidence="2">DH-2019</strain>
    </source>
</reference>
<comment type="caution">
    <text evidence="2">The sequence shown here is derived from an EMBL/GenBank/DDBJ whole genome shotgun (WGS) entry which is preliminary data.</text>
</comment>
<gene>
    <name evidence="2" type="ORF">DH2020_040759</name>
</gene>
<name>A0ABR0US34_REHGL</name>
<dbReference type="EMBL" id="JABTTQ020002210">
    <property type="protein sequence ID" value="KAK6125525.1"/>
    <property type="molecule type" value="Genomic_DNA"/>
</dbReference>
<evidence type="ECO:0000313" key="3">
    <source>
        <dbReference type="Proteomes" id="UP001318860"/>
    </source>
</evidence>
<dbReference type="SUPFAM" id="SSF48452">
    <property type="entry name" value="TPR-like"/>
    <property type="match status" value="1"/>
</dbReference>
<dbReference type="PANTHER" id="PTHR34465:SF4">
    <property type="entry name" value="CARBOXYL-TERMINAL HYDROLASE-LIKE PROTEIN, PUTATIVE (DUF627 AND DUF629)-RELATED"/>
    <property type="match status" value="1"/>
</dbReference>
<protein>
    <recommendedName>
        <fullName evidence="1">DUF627 domain-containing protein</fullName>
    </recommendedName>
</protein>
<dbReference type="Proteomes" id="UP001318860">
    <property type="component" value="Unassembled WGS sequence"/>
</dbReference>
<evidence type="ECO:0000259" key="1">
    <source>
        <dbReference type="Pfam" id="PF04781"/>
    </source>
</evidence>
<sequence>MRPPATVVLQTRPCSKPFRKNPAKSDAADLEINSNANPYSSYASVKTECERALNALRRGNHTKALRLMKDLCSENENYPQLALIHRVQGTVLVKMASIIDDPNAKHRHLKNAIESARRAVSLSPDSIEFAHFYANLLYEDAKYEEVVQECERALMIEEPVDPAEESLLEENMGNEVFPTAEARVAHFRSELHSLIQKSNIASISIWMKNTANVGWLEWQWFLRSKGKSVQVQDMSIYCELKQIMVDPLMLVF</sequence>
<feature type="domain" description="DUF627" evidence="1">
    <location>
        <begin position="52"/>
        <end position="157"/>
    </location>
</feature>
<dbReference type="InterPro" id="IPR011990">
    <property type="entry name" value="TPR-like_helical_dom_sf"/>
</dbReference>
<dbReference type="PANTHER" id="PTHR34465">
    <property type="entry name" value="CARBOXYL-TERMINAL HYDROLASE-LIKE PROTEIN, PUTATIVE (DUF627 AND DUF629)-RELATED"/>
    <property type="match status" value="1"/>
</dbReference>
<proteinExistence type="predicted"/>
<keyword evidence="3" id="KW-1185">Reference proteome</keyword>
<organism evidence="2 3">
    <name type="scientific">Rehmannia glutinosa</name>
    <name type="common">Chinese foxglove</name>
    <dbReference type="NCBI Taxonomy" id="99300"/>
    <lineage>
        <taxon>Eukaryota</taxon>
        <taxon>Viridiplantae</taxon>
        <taxon>Streptophyta</taxon>
        <taxon>Embryophyta</taxon>
        <taxon>Tracheophyta</taxon>
        <taxon>Spermatophyta</taxon>
        <taxon>Magnoliopsida</taxon>
        <taxon>eudicotyledons</taxon>
        <taxon>Gunneridae</taxon>
        <taxon>Pentapetalae</taxon>
        <taxon>asterids</taxon>
        <taxon>lamiids</taxon>
        <taxon>Lamiales</taxon>
        <taxon>Orobanchaceae</taxon>
        <taxon>Rehmannieae</taxon>
        <taxon>Rehmannia</taxon>
    </lineage>
</organism>
<dbReference type="Pfam" id="PF04781">
    <property type="entry name" value="DUF627"/>
    <property type="match status" value="1"/>
</dbReference>